<name>A0A2G3E519_9FIRM</name>
<organism evidence="3 4">
    <name type="scientific">Agathobacter ruminis</name>
    <dbReference type="NCBI Taxonomy" id="1712665"/>
    <lineage>
        <taxon>Bacteria</taxon>
        <taxon>Bacillati</taxon>
        <taxon>Bacillota</taxon>
        <taxon>Clostridia</taxon>
        <taxon>Lachnospirales</taxon>
        <taxon>Lachnospiraceae</taxon>
        <taxon>Agathobacter</taxon>
    </lineage>
</organism>
<dbReference type="RefSeq" id="WP_099385661.1">
    <property type="nucleotide sequence ID" value="NZ_JANSWH010000099.1"/>
</dbReference>
<keyword evidence="2" id="KW-0472">Membrane</keyword>
<evidence type="ECO:0008006" key="5">
    <source>
        <dbReference type="Google" id="ProtNLM"/>
    </source>
</evidence>
<reference evidence="3 4" key="1">
    <citation type="submission" date="2017-10" db="EMBL/GenBank/DDBJ databases">
        <title>Resolving the taxonomy of Roseburia spp., Eubacterium rectale and Agathobacter spp. through phylogenomic analysis.</title>
        <authorList>
            <person name="Sheridan P.O."/>
            <person name="Walker A.W."/>
            <person name="Duncan S.H."/>
            <person name="Scott K.P."/>
            <person name="Toole P.W.O."/>
            <person name="Luis P."/>
            <person name="Flint H.J."/>
        </authorList>
    </citation>
    <scope>NUCLEOTIDE SEQUENCE [LARGE SCALE GENOMIC DNA]</scope>
    <source>
        <strain evidence="3 4">JK623</strain>
    </source>
</reference>
<dbReference type="EMBL" id="PDYG01000012">
    <property type="protein sequence ID" value="PHU38260.1"/>
    <property type="molecule type" value="Genomic_DNA"/>
</dbReference>
<dbReference type="Proteomes" id="UP000224563">
    <property type="component" value="Unassembled WGS sequence"/>
</dbReference>
<sequence length="173" mass="19291">MKLKFYLRGLGIGIVFATIVLAVSFHIHNDASQLSESEIISAAKKLGMVFAEDATQTENNTQNTETQNTETQNTESQNTETQNTETQSTETQKAEETQQREPEVKTVTLTITNDVSWRMAGKMLADAGVIKDGNDLYDYYNAHYPDAYLQNGTFEIPSDADLDTIIKILSTKQ</sequence>
<keyword evidence="2" id="KW-0812">Transmembrane</keyword>
<dbReference type="Gene3D" id="3.30.1490.480">
    <property type="entry name" value="Endolytic murein transglycosylase"/>
    <property type="match status" value="1"/>
</dbReference>
<proteinExistence type="predicted"/>
<comment type="caution">
    <text evidence="3">The sequence shown here is derived from an EMBL/GenBank/DDBJ whole genome shotgun (WGS) entry which is preliminary data.</text>
</comment>
<reference evidence="3 4" key="2">
    <citation type="submission" date="2017-10" db="EMBL/GenBank/DDBJ databases">
        <authorList>
            <person name="Banno H."/>
            <person name="Chua N.-H."/>
        </authorList>
    </citation>
    <scope>NUCLEOTIDE SEQUENCE [LARGE SCALE GENOMIC DNA]</scope>
    <source>
        <strain evidence="3 4">JK623</strain>
    </source>
</reference>
<gene>
    <name evidence="3" type="ORF">CSX02_03505</name>
</gene>
<feature type="region of interest" description="Disordered" evidence="1">
    <location>
        <begin position="56"/>
        <end position="103"/>
    </location>
</feature>
<keyword evidence="2" id="KW-1133">Transmembrane helix</keyword>
<dbReference type="AlphaFoldDB" id="A0A2G3E519"/>
<feature type="compositionally biased region" description="Low complexity" evidence="1">
    <location>
        <begin position="56"/>
        <end position="91"/>
    </location>
</feature>
<evidence type="ECO:0000256" key="1">
    <source>
        <dbReference type="SAM" id="MobiDB-lite"/>
    </source>
</evidence>
<evidence type="ECO:0000256" key="2">
    <source>
        <dbReference type="SAM" id="Phobius"/>
    </source>
</evidence>
<feature type="compositionally biased region" description="Basic and acidic residues" evidence="1">
    <location>
        <begin position="92"/>
        <end position="103"/>
    </location>
</feature>
<accession>A0A2G3E519</accession>
<evidence type="ECO:0000313" key="3">
    <source>
        <dbReference type="EMBL" id="PHU38260.1"/>
    </source>
</evidence>
<evidence type="ECO:0000313" key="4">
    <source>
        <dbReference type="Proteomes" id="UP000224563"/>
    </source>
</evidence>
<feature type="transmembrane region" description="Helical" evidence="2">
    <location>
        <begin position="7"/>
        <end position="27"/>
    </location>
</feature>
<protein>
    <recommendedName>
        <fullName evidence="5">Aminodeoxychorismate lyase</fullName>
    </recommendedName>
</protein>
<keyword evidence="4" id="KW-1185">Reference proteome</keyword>